<dbReference type="Gene3D" id="1.10.520.30">
    <property type="entry name" value="AF1862-like domain"/>
    <property type="match status" value="1"/>
</dbReference>
<gene>
    <name evidence="6" type="ORF">BE21_06045</name>
</gene>
<dbReference type="EMBL" id="JEME01003280">
    <property type="protein sequence ID" value="KYG01466.1"/>
    <property type="molecule type" value="Genomic_DNA"/>
</dbReference>
<keyword evidence="3" id="KW-0963">Cytoplasm</keyword>
<sequence>MTAMRRDQRMAAHAYACVRNVPMNLREQYEVAVNLLGPAVLRNGLCAALAFLERRSESLAYQQFFRDLAGADVPGLETRESERPEHALPERARQLDLDEYQLASREMLLVAHWFKRAVQATFQEE</sequence>
<reference evidence="6 7" key="1">
    <citation type="submission" date="2014-02" db="EMBL/GenBank/DDBJ databases">
        <title>The small core and large imbalanced accessory genome model reveals a collaborative survival strategy of Sorangium cellulosum strains in nature.</title>
        <authorList>
            <person name="Han K."/>
            <person name="Peng R."/>
            <person name="Blom J."/>
            <person name="Li Y.-Z."/>
        </authorList>
    </citation>
    <scope>NUCLEOTIDE SEQUENCE [LARGE SCALE GENOMIC DNA]</scope>
    <source>
        <strain evidence="6 7">So0007-03</strain>
    </source>
</reference>
<evidence type="ECO:0000256" key="4">
    <source>
        <dbReference type="ARBA" id="ARBA00023118"/>
    </source>
</evidence>
<dbReference type="Proteomes" id="UP000075502">
    <property type="component" value="Unassembled WGS sequence"/>
</dbReference>
<evidence type="ECO:0000256" key="5">
    <source>
        <dbReference type="ARBA" id="ARBA00030001"/>
    </source>
</evidence>
<comment type="similarity">
    <text evidence="2">Belongs to the CRISPR system Cmr5 family.</text>
</comment>
<dbReference type="Pfam" id="PF09701">
    <property type="entry name" value="Cas_Cmr5"/>
    <property type="match status" value="1"/>
</dbReference>
<dbReference type="InterPro" id="IPR010160">
    <property type="entry name" value="CRISPR-assoc_prot_Cmr5"/>
</dbReference>
<protein>
    <recommendedName>
        <fullName evidence="5">CRISPR type III-B/RAMP module-associated protein Cmr5</fullName>
    </recommendedName>
</protein>
<evidence type="ECO:0000313" key="6">
    <source>
        <dbReference type="EMBL" id="KYG01466.1"/>
    </source>
</evidence>
<keyword evidence="4" id="KW-0051">Antiviral defense</keyword>
<organism evidence="6 7">
    <name type="scientific">Sorangium cellulosum</name>
    <name type="common">Polyangium cellulosum</name>
    <dbReference type="NCBI Taxonomy" id="56"/>
    <lineage>
        <taxon>Bacteria</taxon>
        <taxon>Pseudomonadati</taxon>
        <taxon>Myxococcota</taxon>
        <taxon>Polyangia</taxon>
        <taxon>Polyangiales</taxon>
        <taxon>Polyangiaceae</taxon>
        <taxon>Sorangium</taxon>
    </lineage>
</organism>
<evidence type="ECO:0000313" key="7">
    <source>
        <dbReference type="Proteomes" id="UP000075502"/>
    </source>
</evidence>
<comment type="caution">
    <text evidence="6">The sequence shown here is derived from an EMBL/GenBank/DDBJ whole genome shotgun (WGS) entry which is preliminary data.</text>
</comment>
<accession>A0A150T9W1</accession>
<dbReference type="SUPFAM" id="SSF158568">
    <property type="entry name" value="AF1862-like"/>
    <property type="match status" value="1"/>
</dbReference>
<comment type="subcellular location">
    <subcellularLocation>
        <location evidence="1">Cytoplasm</location>
    </subcellularLocation>
</comment>
<name>A0A150T9W1_SORCE</name>
<dbReference type="AlphaFoldDB" id="A0A150T9W1"/>
<proteinExistence type="inferred from homology"/>
<dbReference type="GO" id="GO:0051607">
    <property type="term" value="P:defense response to virus"/>
    <property type="evidence" value="ECO:0007669"/>
    <property type="project" value="UniProtKB-KW"/>
</dbReference>
<evidence type="ECO:0000256" key="3">
    <source>
        <dbReference type="ARBA" id="ARBA00022490"/>
    </source>
</evidence>
<dbReference type="GO" id="GO:0005737">
    <property type="term" value="C:cytoplasm"/>
    <property type="evidence" value="ECO:0007669"/>
    <property type="project" value="UniProtKB-SubCell"/>
</dbReference>
<dbReference type="InterPro" id="IPR023101">
    <property type="entry name" value="AF1862-like_dom_sf"/>
</dbReference>
<evidence type="ECO:0000256" key="1">
    <source>
        <dbReference type="ARBA" id="ARBA00004496"/>
    </source>
</evidence>
<evidence type="ECO:0000256" key="2">
    <source>
        <dbReference type="ARBA" id="ARBA00006161"/>
    </source>
</evidence>